<reference evidence="2" key="1">
    <citation type="submission" date="2016-10" db="EMBL/GenBank/DDBJ databases">
        <title>Sequence of Gallionella enrichment culture.</title>
        <authorList>
            <person name="Poehlein A."/>
            <person name="Muehling M."/>
            <person name="Daniel R."/>
        </authorList>
    </citation>
    <scope>NUCLEOTIDE SEQUENCE</scope>
</reference>
<name>A0A1J5SHN3_9ZZZZ</name>
<organism evidence="2">
    <name type="scientific">mine drainage metagenome</name>
    <dbReference type="NCBI Taxonomy" id="410659"/>
    <lineage>
        <taxon>unclassified sequences</taxon>
        <taxon>metagenomes</taxon>
        <taxon>ecological metagenomes</taxon>
    </lineage>
</organism>
<gene>
    <name evidence="2" type="ORF">GALL_97770</name>
</gene>
<evidence type="ECO:0000256" key="1">
    <source>
        <dbReference type="SAM" id="MobiDB-lite"/>
    </source>
</evidence>
<feature type="region of interest" description="Disordered" evidence="1">
    <location>
        <begin position="1"/>
        <end position="29"/>
    </location>
</feature>
<sequence>MVPEPRADEKDETLVAEAAPESAPEADPQLLPRRNREMFEALINTFQGLLPPDKGAQLTALAEQLLLGIDDNCAACQFTREQMLLPPPRDPRRNRFLLRLVVGKVSHLFSGPKASMPRALIEGLDCYLKKAFGPMIYEELNAEADQLLYRLNCDDDQEMWRRIRETPDWARFVDTIFLRILFRFESFPQGKKTFMTILDGILQERAHFNITDEHFFAIFEALFASLYDQLGSEEQWLRWDFHFGDGTSKRINAILEQGLARYIKRRNARILGSGRALAPDRRGPSTAKS</sequence>
<dbReference type="EMBL" id="MLJW01000034">
    <property type="protein sequence ID" value="OIR07914.1"/>
    <property type="molecule type" value="Genomic_DNA"/>
</dbReference>
<protein>
    <submittedName>
        <fullName evidence="2">Uncharacterized protein</fullName>
    </submittedName>
</protein>
<comment type="caution">
    <text evidence="2">The sequence shown here is derived from an EMBL/GenBank/DDBJ whole genome shotgun (WGS) entry which is preliminary data.</text>
</comment>
<accession>A0A1J5SHN3</accession>
<proteinExistence type="predicted"/>
<dbReference type="AlphaFoldDB" id="A0A1J5SHN3"/>
<evidence type="ECO:0000313" key="2">
    <source>
        <dbReference type="EMBL" id="OIR07914.1"/>
    </source>
</evidence>
<feature type="compositionally biased region" description="Low complexity" evidence="1">
    <location>
        <begin position="16"/>
        <end position="28"/>
    </location>
</feature>
<feature type="compositionally biased region" description="Basic and acidic residues" evidence="1">
    <location>
        <begin position="1"/>
        <end position="13"/>
    </location>
</feature>